<dbReference type="Proteomes" id="UP000596742">
    <property type="component" value="Unassembled WGS sequence"/>
</dbReference>
<organism evidence="1 2">
    <name type="scientific">Mytilus galloprovincialis</name>
    <name type="common">Mediterranean mussel</name>
    <dbReference type="NCBI Taxonomy" id="29158"/>
    <lineage>
        <taxon>Eukaryota</taxon>
        <taxon>Metazoa</taxon>
        <taxon>Spiralia</taxon>
        <taxon>Lophotrochozoa</taxon>
        <taxon>Mollusca</taxon>
        <taxon>Bivalvia</taxon>
        <taxon>Autobranchia</taxon>
        <taxon>Pteriomorphia</taxon>
        <taxon>Mytilida</taxon>
        <taxon>Mytiloidea</taxon>
        <taxon>Mytilidae</taxon>
        <taxon>Mytilinae</taxon>
        <taxon>Mytilus</taxon>
    </lineage>
</organism>
<proteinExistence type="predicted"/>
<dbReference type="EMBL" id="UYJE01009313">
    <property type="protein sequence ID" value="VDI72280.1"/>
    <property type="molecule type" value="Genomic_DNA"/>
</dbReference>
<evidence type="ECO:0000313" key="1">
    <source>
        <dbReference type="EMBL" id="VDI72280.1"/>
    </source>
</evidence>
<protein>
    <submittedName>
        <fullName evidence="1">Uncharacterized protein</fullName>
    </submittedName>
</protein>
<keyword evidence="2" id="KW-1185">Reference proteome</keyword>
<evidence type="ECO:0000313" key="2">
    <source>
        <dbReference type="Proteomes" id="UP000596742"/>
    </source>
</evidence>
<gene>
    <name evidence="1" type="ORF">MGAL_10B068612</name>
</gene>
<accession>A0A8B6H189</accession>
<comment type="caution">
    <text evidence="1">The sequence shown here is derived from an EMBL/GenBank/DDBJ whole genome shotgun (WGS) entry which is preliminary data.</text>
</comment>
<name>A0A8B6H189_MYTGA</name>
<dbReference type="OrthoDB" id="6202708at2759"/>
<reference evidence="1" key="1">
    <citation type="submission" date="2018-11" db="EMBL/GenBank/DDBJ databases">
        <authorList>
            <person name="Alioto T."/>
            <person name="Alioto T."/>
        </authorList>
    </citation>
    <scope>NUCLEOTIDE SEQUENCE</scope>
</reference>
<sequence length="155" mass="17635">MKFLQEITGVQLWLSGTAREAFLRLNHVGLTLSTDAVRSEVDRLRMAYDKELISHKNRTGTYINDQAGPRRRLLTDDEVRSLLKVAHSNDEGTPILVVPCASREMPSIRKTKTTCGYHISNYDECYGRMPFAPTFTKSNLSLPQNYIRTIFIGNI</sequence>
<dbReference type="AlphaFoldDB" id="A0A8B6H189"/>